<proteinExistence type="predicted"/>
<accession>A0A6V7P2Z6</accession>
<dbReference type="EMBL" id="LR862144">
    <property type="protein sequence ID" value="CAD1825088.1"/>
    <property type="molecule type" value="Genomic_DNA"/>
</dbReference>
<evidence type="ECO:0000313" key="2">
    <source>
        <dbReference type="EMBL" id="CAD1825088.1"/>
    </source>
</evidence>
<protein>
    <submittedName>
        <fullName evidence="2">Uncharacterized protein</fullName>
    </submittedName>
</protein>
<feature type="compositionally biased region" description="Low complexity" evidence="1">
    <location>
        <begin position="28"/>
        <end position="41"/>
    </location>
</feature>
<gene>
    <name evidence="2" type="ORF">CB5_LOCUS8299</name>
</gene>
<feature type="region of interest" description="Disordered" evidence="1">
    <location>
        <begin position="28"/>
        <end position="115"/>
    </location>
</feature>
<name>A0A6V7P2Z6_ANACO</name>
<feature type="compositionally biased region" description="Low complexity" evidence="1">
    <location>
        <begin position="91"/>
        <end position="100"/>
    </location>
</feature>
<reference evidence="2" key="1">
    <citation type="submission" date="2020-07" db="EMBL/GenBank/DDBJ databases">
        <authorList>
            <person name="Lin J."/>
        </authorList>
    </citation>
    <scope>NUCLEOTIDE SEQUENCE</scope>
</reference>
<evidence type="ECO:0000256" key="1">
    <source>
        <dbReference type="SAM" id="MobiDB-lite"/>
    </source>
</evidence>
<sequence length="115" mass="12179">MDDDDTHKERSIERKQGEVVVVIQTGAAAAAAAKSAPTSSANVEGFEDSAPKSSPPRDGNPPRRPRALESTPDPQSRNPNPPQIHLQAQIPLRRAPSPLLRGGGGPDPELDLPKP</sequence>
<organism evidence="2">
    <name type="scientific">Ananas comosus var. bracteatus</name>
    <name type="common">red pineapple</name>
    <dbReference type="NCBI Taxonomy" id="296719"/>
    <lineage>
        <taxon>Eukaryota</taxon>
        <taxon>Viridiplantae</taxon>
        <taxon>Streptophyta</taxon>
        <taxon>Embryophyta</taxon>
        <taxon>Tracheophyta</taxon>
        <taxon>Spermatophyta</taxon>
        <taxon>Magnoliopsida</taxon>
        <taxon>Liliopsida</taxon>
        <taxon>Poales</taxon>
        <taxon>Bromeliaceae</taxon>
        <taxon>Bromelioideae</taxon>
        <taxon>Ananas</taxon>
    </lineage>
</organism>
<dbReference type="AlphaFoldDB" id="A0A6V7P2Z6"/>